<organism evidence="1 2">
    <name type="scientific">Babesia ovis</name>
    <dbReference type="NCBI Taxonomy" id="5869"/>
    <lineage>
        <taxon>Eukaryota</taxon>
        <taxon>Sar</taxon>
        <taxon>Alveolata</taxon>
        <taxon>Apicomplexa</taxon>
        <taxon>Aconoidasida</taxon>
        <taxon>Piroplasmida</taxon>
        <taxon>Babesiidae</taxon>
        <taxon>Babesia</taxon>
    </lineage>
</organism>
<evidence type="ECO:0000313" key="2">
    <source>
        <dbReference type="Proteomes" id="UP001057455"/>
    </source>
</evidence>
<reference evidence="1" key="1">
    <citation type="submission" date="2019-12" db="EMBL/GenBank/DDBJ databases">
        <title>Genome sequence of Babesia ovis.</title>
        <authorList>
            <person name="Yamagishi J."/>
            <person name="Sevinc F."/>
            <person name="Xuan X."/>
        </authorList>
    </citation>
    <scope>NUCLEOTIDE SEQUENCE</scope>
    <source>
        <strain evidence="1">Selcuk</strain>
    </source>
</reference>
<evidence type="ECO:0000313" key="1">
    <source>
        <dbReference type="EMBL" id="GFE52990.1"/>
    </source>
</evidence>
<proteinExistence type="predicted"/>
<comment type="caution">
    <text evidence="1">The sequence shown here is derived from an EMBL/GenBank/DDBJ whole genome shotgun (WGS) entry which is preliminary data.</text>
</comment>
<protein>
    <submittedName>
        <fullName evidence="1">Uncharacterized protein</fullName>
    </submittedName>
</protein>
<keyword evidence="2" id="KW-1185">Reference proteome</keyword>
<sequence length="559" mass="64656">MTVLRSLISCSRALRAQAGTSANAGQSWLKLGNYAANGDVEQEACWNDLKNTEFAVSNKVQAAEGNQERVDWDKWEKLIAHKDILKHMKQTYDANMAMIERSAAEEGDVAHLENNWELYEAARQNCKQATRTVKKIIADGSKALWLSQNNPPAWKVDTNEVRCVISGITELQWLESDQYWQAFVEKHAMYSQSGDAPDPEAPAVVEANKAKWNTNMAKFNERTDTPMLYDYMHHLPAWEYYDINRKQFFEHMTYFLLRTGDDFRHFPDMPPWKWLTHIEDLRFKQFAVMQRRKEKRQVERVARFEPDDFGTGEEHTGEETQMAILNHEKHATELTLAKLMGNFAFLCDPLVPVQSRFQLQYILSKDKHAEHGQTRVLTFGDDVNALFVLPRNAAIEAPTPSPLECFHNMMEHYRIMGMRINPTYATRTEHQNELIQQRGPNWLKLPQETVMEAYLRRMRRDDPLRGEFEEYARELRERIAGAKELPESQWESAVAEIEKRAMMDELAVKQMEGARHEKNAQKLVAQDLQKLIDDGHVMVVDPATNNTITDAAQVEAALK</sequence>
<accession>A0A9W5T841</accession>
<name>A0A9W5T841_BABOV</name>
<dbReference type="AlphaFoldDB" id="A0A9W5T841"/>
<dbReference type="Proteomes" id="UP001057455">
    <property type="component" value="Unassembled WGS sequence"/>
</dbReference>
<dbReference type="EMBL" id="BLIY01000003">
    <property type="protein sequence ID" value="GFE52990.1"/>
    <property type="molecule type" value="Genomic_DNA"/>
</dbReference>
<gene>
    <name evidence="1" type="ORF">BaOVIS_003940</name>
</gene>
<dbReference type="OrthoDB" id="446168at2759"/>